<evidence type="ECO:0000256" key="2">
    <source>
        <dbReference type="ARBA" id="ARBA00022723"/>
    </source>
</evidence>
<name>A0A3B4GXZ8_9CICH</name>
<dbReference type="STRING" id="303518.ENSPNYP00000027059"/>
<dbReference type="InterPro" id="IPR023561">
    <property type="entry name" value="Carbonic_anhydrase_a-class"/>
</dbReference>
<dbReference type="Ensembl" id="ENSPNYT00000027720.1">
    <property type="protein sequence ID" value="ENSPNYP00000027059.1"/>
    <property type="gene ID" value="ENSPNYG00000020363.1"/>
</dbReference>
<dbReference type="AlphaFoldDB" id="A0A3B4GXZ8"/>
<keyword evidence="2 4" id="KW-0479">Metal-binding</keyword>
<dbReference type="GeneTree" id="ENSGT00940000164039"/>
<proteinExistence type="inferred from homology"/>
<dbReference type="PANTHER" id="PTHR18952">
    <property type="entry name" value="CARBONIC ANHYDRASE"/>
    <property type="match status" value="1"/>
</dbReference>
<comment type="catalytic activity">
    <reaction evidence="4">
        <text>hydrogencarbonate + H(+) = CO2 + H2O</text>
        <dbReference type="Rhea" id="RHEA:10748"/>
        <dbReference type="ChEBI" id="CHEBI:15377"/>
        <dbReference type="ChEBI" id="CHEBI:15378"/>
        <dbReference type="ChEBI" id="CHEBI:16526"/>
        <dbReference type="ChEBI" id="CHEBI:17544"/>
        <dbReference type="EC" id="4.2.1.1"/>
    </reaction>
</comment>
<dbReference type="EC" id="4.2.1.1" evidence="4"/>
<dbReference type="SUPFAM" id="SSF51069">
    <property type="entry name" value="Carbonic anhydrase"/>
    <property type="match status" value="1"/>
</dbReference>
<comment type="similarity">
    <text evidence="1 4">Belongs to the alpha-carbonic anhydrase family.</text>
</comment>
<comment type="function">
    <text evidence="4">Reversible hydration of carbon dioxide.</text>
</comment>
<dbReference type="SMART" id="SM01057">
    <property type="entry name" value="Carb_anhydrase"/>
    <property type="match status" value="1"/>
</dbReference>
<keyword evidence="4" id="KW-0456">Lyase</keyword>
<organism evidence="6">
    <name type="scientific">Pundamilia nyererei</name>
    <dbReference type="NCBI Taxonomy" id="303518"/>
    <lineage>
        <taxon>Eukaryota</taxon>
        <taxon>Metazoa</taxon>
        <taxon>Chordata</taxon>
        <taxon>Craniata</taxon>
        <taxon>Vertebrata</taxon>
        <taxon>Euteleostomi</taxon>
        <taxon>Actinopterygii</taxon>
        <taxon>Neopterygii</taxon>
        <taxon>Teleostei</taxon>
        <taxon>Neoteleostei</taxon>
        <taxon>Acanthomorphata</taxon>
        <taxon>Ovalentaria</taxon>
        <taxon>Cichlomorphae</taxon>
        <taxon>Cichliformes</taxon>
        <taxon>Cichlidae</taxon>
        <taxon>African cichlids</taxon>
        <taxon>Pseudocrenilabrinae</taxon>
        <taxon>Haplochromini</taxon>
        <taxon>Pundamilia</taxon>
    </lineage>
</organism>
<evidence type="ECO:0000256" key="3">
    <source>
        <dbReference type="ARBA" id="ARBA00022833"/>
    </source>
</evidence>
<dbReference type="PROSITE" id="PS51144">
    <property type="entry name" value="ALPHA_CA_2"/>
    <property type="match status" value="1"/>
</dbReference>
<dbReference type="Gene3D" id="3.10.200.10">
    <property type="entry name" value="Alpha carbonic anhydrase"/>
    <property type="match status" value="1"/>
</dbReference>
<dbReference type="PANTHER" id="PTHR18952:SF200">
    <property type="entry name" value="CARBONIC ANHYDRASE"/>
    <property type="match status" value="1"/>
</dbReference>
<accession>A0A3B4GXZ8</accession>
<feature type="domain" description="Alpha-carbonic anhydrase" evidence="5">
    <location>
        <begin position="2"/>
        <end position="255"/>
    </location>
</feature>
<dbReference type="Pfam" id="PF00194">
    <property type="entry name" value="Carb_anhydrase"/>
    <property type="match status" value="1"/>
</dbReference>
<evidence type="ECO:0000256" key="4">
    <source>
        <dbReference type="RuleBase" id="RU367011"/>
    </source>
</evidence>
<dbReference type="InterPro" id="IPR018338">
    <property type="entry name" value="Carbonic_anhydrase_a-class_CS"/>
</dbReference>
<protein>
    <recommendedName>
        <fullName evidence="4">Carbonic anhydrase</fullName>
        <ecNumber evidence="4">4.2.1.1</ecNumber>
    </recommendedName>
</protein>
<comment type="cofactor">
    <cofactor evidence="4">
        <name>Zn(2+)</name>
        <dbReference type="ChEBI" id="CHEBI:29105"/>
    </cofactor>
</comment>
<dbReference type="InterPro" id="IPR001148">
    <property type="entry name" value="CA_dom"/>
</dbReference>
<reference evidence="6" key="1">
    <citation type="submission" date="2023-09" db="UniProtKB">
        <authorList>
            <consortium name="Ensembl"/>
        </authorList>
    </citation>
    <scope>IDENTIFICATION</scope>
</reference>
<evidence type="ECO:0000259" key="5">
    <source>
        <dbReference type="PROSITE" id="PS51144"/>
    </source>
</evidence>
<dbReference type="GO" id="GO:0005886">
    <property type="term" value="C:plasma membrane"/>
    <property type="evidence" value="ECO:0007669"/>
    <property type="project" value="TreeGrafter"/>
</dbReference>
<sequence>MDCYSASQFYSSHTKWKNLTNSFCGGSKMSPIDIVTKNVTTDPNLGNFNLNGFNSKDVFTSIMNNGHTGTKTHCTLKGNEVKVSGGGLSGTYTGLQFHFHWGDGNHPGSEHTVDEHRYPMEMHIVTQKDHLTAPREHPDGYAVLGFFINESKLLNQGPSRSPHVVHLCFIVGTTVMVTYEISIDDLLGNVNRHDYYRYSGSLTTHLCNQAVVWTVFKEPVNVDLNLIKMFPKQTGYFNVYRPTQPLPVATGPVSLHPVLLDLSYVFCCWHASVSILYNLDL</sequence>
<evidence type="ECO:0000256" key="1">
    <source>
        <dbReference type="ARBA" id="ARBA00010718"/>
    </source>
</evidence>
<keyword evidence="3 4" id="KW-0862">Zinc</keyword>
<dbReference type="GO" id="GO:0008270">
    <property type="term" value="F:zinc ion binding"/>
    <property type="evidence" value="ECO:0007669"/>
    <property type="project" value="UniProtKB-UniRule"/>
</dbReference>
<dbReference type="InterPro" id="IPR036398">
    <property type="entry name" value="CA_dom_sf"/>
</dbReference>
<dbReference type="GO" id="GO:0004089">
    <property type="term" value="F:carbonate dehydratase activity"/>
    <property type="evidence" value="ECO:0007669"/>
    <property type="project" value="UniProtKB-UniRule"/>
</dbReference>
<dbReference type="PROSITE" id="PS00162">
    <property type="entry name" value="ALPHA_CA_1"/>
    <property type="match status" value="1"/>
</dbReference>
<evidence type="ECO:0000313" key="6">
    <source>
        <dbReference type="Ensembl" id="ENSPNYP00000027059.1"/>
    </source>
</evidence>